<dbReference type="Gene3D" id="3.30.2010.10">
    <property type="entry name" value="Metalloproteases ('zincins'), catalytic domain"/>
    <property type="match status" value="1"/>
</dbReference>
<dbReference type="RefSeq" id="WP_284347765.1">
    <property type="nucleotide sequence ID" value="NZ_BSNF01000001.1"/>
</dbReference>
<dbReference type="InterPro" id="IPR053136">
    <property type="entry name" value="UTP_pyrophosphatase-like"/>
</dbReference>
<dbReference type="EMBL" id="BSNF01000001">
    <property type="protein sequence ID" value="GLQ04910.1"/>
    <property type="molecule type" value="Genomic_DNA"/>
</dbReference>
<dbReference type="InterPro" id="IPR002725">
    <property type="entry name" value="YgjP-like_metallopeptidase"/>
</dbReference>
<dbReference type="CDD" id="cd07344">
    <property type="entry name" value="M48_yhfN_like"/>
    <property type="match status" value="1"/>
</dbReference>
<dbReference type="Pfam" id="PF01863">
    <property type="entry name" value="YgjP-like"/>
    <property type="match status" value="1"/>
</dbReference>
<keyword evidence="3" id="KW-1185">Reference proteome</keyword>
<dbReference type="PANTHER" id="PTHR30399:SF1">
    <property type="entry name" value="UTP PYROPHOSPHATASE"/>
    <property type="match status" value="1"/>
</dbReference>
<reference evidence="2" key="2">
    <citation type="submission" date="2023-01" db="EMBL/GenBank/DDBJ databases">
        <title>Draft genome sequence of Sneathiella chinensis strain NBRC 103408.</title>
        <authorList>
            <person name="Sun Q."/>
            <person name="Mori K."/>
        </authorList>
    </citation>
    <scope>NUCLEOTIDE SEQUENCE</scope>
    <source>
        <strain evidence="2">NBRC 103408</strain>
    </source>
</reference>
<dbReference type="Proteomes" id="UP001161409">
    <property type="component" value="Unassembled WGS sequence"/>
</dbReference>
<accession>A0ABQ5TZU0</accession>
<evidence type="ECO:0000313" key="3">
    <source>
        <dbReference type="Proteomes" id="UP001161409"/>
    </source>
</evidence>
<comment type="caution">
    <text evidence="2">The sequence shown here is derived from an EMBL/GenBank/DDBJ whole genome shotgun (WGS) entry which is preliminary data.</text>
</comment>
<evidence type="ECO:0000313" key="2">
    <source>
        <dbReference type="EMBL" id="GLQ04910.1"/>
    </source>
</evidence>
<gene>
    <name evidence="2" type="ORF">GCM10007924_01310</name>
</gene>
<protein>
    <recommendedName>
        <fullName evidence="1">YgjP-like metallopeptidase domain-containing protein</fullName>
    </recommendedName>
</protein>
<proteinExistence type="predicted"/>
<name>A0ABQ5TZU0_9PROT</name>
<feature type="domain" description="YgjP-like metallopeptidase" evidence="1">
    <location>
        <begin position="20"/>
        <end position="216"/>
    </location>
</feature>
<evidence type="ECO:0000259" key="1">
    <source>
        <dbReference type="Pfam" id="PF01863"/>
    </source>
</evidence>
<sequence length="226" mass="25889">MIRVAGREVPVTVQRSSRARKMKIKVGAAQGIVLVLPRSVPLKTGYAFLQEQRDWIAETAAALPTPVVFADGALVPLFGVDHVIRHVPEQRGFVWREAGCLYVAGESSHLPRRVTDWMKKEIRNHITDQAQRYADRLEVRIAGISVRDQTSRWGSCSSARRLNFSWRLIFMPENVCHYVIAHEVAHLRHMNHSQEFWDTVTLLFGDSRQERRWLRENGAGVHRYGG</sequence>
<reference evidence="2" key="1">
    <citation type="journal article" date="2014" name="Int. J. Syst. Evol. Microbiol.">
        <title>Complete genome of a new Firmicutes species belonging to the dominant human colonic microbiota ('Ruminococcus bicirculans') reveals two chromosomes and a selective capacity to utilize plant glucans.</title>
        <authorList>
            <consortium name="NISC Comparative Sequencing Program"/>
            <person name="Wegmann U."/>
            <person name="Louis P."/>
            <person name="Goesmann A."/>
            <person name="Henrissat B."/>
            <person name="Duncan S.H."/>
            <person name="Flint H.J."/>
        </authorList>
    </citation>
    <scope>NUCLEOTIDE SEQUENCE</scope>
    <source>
        <strain evidence="2">NBRC 103408</strain>
    </source>
</reference>
<organism evidence="2 3">
    <name type="scientific">Sneathiella chinensis</name>
    <dbReference type="NCBI Taxonomy" id="349750"/>
    <lineage>
        <taxon>Bacteria</taxon>
        <taxon>Pseudomonadati</taxon>
        <taxon>Pseudomonadota</taxon>
        <taxon>Alphaproteobacteria</taxon>
        <taxon>Sneathiellales</taxon>
        <taxon>Sneathiellaceae</taxon>
        <taxon>Sneathiella</taxon>
    </lineage>
</organism>
<dbReference type="PANTHER" id="PTHR30399">
    <property type="entry name" value="UNCHARACTERIZED PROTEIN YGJP"/>
    <property type="match status" value="1"/>
</dbReference>